<dbReference type="GO" id="GO:0006283">
    <property type="term" value="P:transcription-coupled nucleotide-excision repair"/>
    <property type="evidence" value="ECO:0007669"/>
    <property type="project" value="TreeGrafter"/>
</dbReference>
<evidence type="ECO:0000259" key="12">
    <source>
        <dbReference type="PROSITE" id="PS51192"/>
    </source>
</evidence>
<feature type="compositionally biased region" description="Basic residues" evidence="11">
    <location>
        <begin position="304"/>
        <end position="315"/>
    </location>
</feature>
<feature type="compositionally biased region" description="Acidic residues" evidence="11">
    <location>
        <begin position="285"/>
        <end position="300"/>
    </location>
</feature>
<evidence type="ECO:0000256" key="2">
    <source>
        <dbReference type="ARBA" id="ARBA00007025"/>
    </source>
</evidence>
<keyword evidence="15" id="KW-1185">Reference proteome</keyword>
<dbReference type="Gene3D" id="3.40.50.10810">
    <property type="entry name" value="Tandem AAA-ATPase domain"/>
    <property type="match status" value="1"/>
</dbReference>
<dbReference type="InterPro" id="IPR001650">
    <property type="entry name" value="Helicase_C-like"/>
</dbReference>
<feature type="compositionally biased region" description="Polar residues" evidence="11">
    <location>
        <begin position="1"/>
        <end position="13"/>
    </location>
</feature>
<comment type="similarity">
    <text evidence="2">Belongs to the SNF2/RAD54 helicase family.</text>
</comment>
<dbReference type="EMBL" id="MU006570">
    <property type="protein sequence ID" value="KAF2748006.1"/>
    <property type="molecule type" value="Genomic_DNA"/>
</dbReference>
<feature type="compositionally biased region" description="Polar residues" evidence="11">
    <location>
        <begin position="250"/>
        <end position="260"/>
    </location>
</feature>
<feature type="compositionally biased region" description="Gly residues" evidence="11">
    <location>
        <begin position="1109"/>
        <end position="1120"/>
    </location>
</feature>
<evidence type="ECO:0000256" key="3">
    <source>
        <dbReference type="ARBA" id="ARBA00022741"/>
    </source>
</evidence>
<feature type="compositionally biased region" description="Basic and acidic residues" evidence="11">
    <location>
        <begin position="75"/>
        <end position="85"/>
    </location>
</feature>
<dbReference type="FunFam" id="3.40.50.10810:FF:000039">
    <property type="entry name" value="DNA repair protein Rhp26/Rad26"/>
    <property type="match status" value="1"/>
</dbReference>
<feature type="compositionally biased region" description="Basic and acidic residues" evidence="11">
    <location>
        <begin position="948"/>
        <end position="957"/>
    </location>
</feature>
<evidence type="ECO:0000256" key="11">
    <source>
        <dbReference type="SAM" id="MobiDB-lite"/>
    </source>
</evidence>
<protein>
    <recommendedName>
        <fullName evidence="16">DNA repair and recombination protein RAD26</fullName>
    </recommendedName>
</protein>
<evidence type="ECO:0000256" key="8">
    <source>
        <dbReference type="ARBA" id="ARBA00023125"/>
    </source>
</evidence>
<keyword evidence="10" id="KW-0539">Nucleus</keyword>
<evidence type="ECO:0000313" key="14">
    <source>
        <dbReference type="EMBL" id="KAF2748006.1"/>
    </source>
</evidence>
<evidence type="ECO:0000313" key="15">
    <source>
        <dbReference type="Proteomes" id="UP000799440"/>
    </source>
</evidence>
<evidence type="ECO:0008006" key="16">
    <source>
        <dbReference type="Google" id="ProtNLM"/>
    </source>
</evidence>
<dbReference type="GO" id="GO:0005634">
    <property type="term" value="C:nucleus"/>
    <property type="evidence" value="ECO:0007669"/>
    <property type="project" value="TreeGrafter"/>
</dbReference>
<dbReference type="CDD" id="cd18000">
    <property type="entry name" value="DEXHc_ERCC6"/>
    <property type="match status" value="1"/>
</dbReference>
<dbReference type="CDD" id="cd22254">
    <property type="entry name" value="CSB_WHD"/>
    <property type="match status" value="1"/>
</dbReference>
<feature type="region of interest" description="Disordered" evidence="11">
    <location>
        <begin position="1061"/>
        <end position="1165"/>
    </location>
</feature>
<keyword evidence="3" id="KW-0547">Nucleotide-binding</keyword>
<dbReference type="Pfam" id="PF25875">
    <property type="entry name" value="WHD_Rad26_CSB"/>
    <property type="match status" value="1"/>
</dbReference>
<dbReference type="InterPro" id="IPR038718">
    <property type="entry name" value="SNF2-like_sf"/>
</dbReference>
<dbReference type="PANTHER" id="PTHR45629">
    <property type="entry name" value="SNF2/RAD54 FAMILY MEMBER"/>
    <property type="match status" value="1"/>
</dbReference>
<keyword evidence="8" id="KW-0238">DNA-binding</keyword>
<dbReference type="Gene3D" id="3.40.50.300">
    <property type="entry name" value="P-loop containing nucleotide triphosphate hydrolases"/>
    <property type="match status" value="1"/>
</dbReference>
<dbReference type="SUPFAM" id="SSF52540">
    <property type="entry name" value="P-loop containing nucleoside triphosphate hydrolases"/>
    <property type="match status" value="2"/>
</dbReference>
<feature type="region of interest" description="Disordered" evidence="11">
    <location>
        <begin position="1"/>
        <end position="85"/>
    </location>
</feature>
<keyword evidence="5" id="KW-0378">Hydrolase</keyword>
<dbReference type="Pfam" id="PF00176">
    <property type="entry name" value="SNF2-rel_dom"/>
    <property type="match status" value="1"/>
</dbReference>
<gene>
    <name evidence="14" type="ORF">M011DRAFT_467047</name>
</gene>
<evidence type="ECO:0000256" key="9">
    <source>
        <dbReference type="ARBA" id="ARBA00023204"/>
    </source>
</evidence>
<feature type="compositionally biased region" description="Acidic residues" evidence="11">
    <location>
        <begin position="368"/>
        <end position="377"/>
    </location>
</feature>
<evidence type="ECO:0000256" key="10">
    <source>
        <dbReference type="ARBA" id="ARBA00023242"/>
    </source>
</evidence>
<dbReference type="Pfam" id="PF00271">
    <property type="entry name" value="Helicase_C"/>
    <property type="match status" value="1"/>
</dbReference>
<evidence type="ECO:0000256" key="7">
    <source>
        <dbReference type="ARBA" id="ARBA00022840"/>
    </source>
</evidence>
<dbReference type="GO" id="GO:0008094">
    <property type="term" value="F:ATP-dependent activity, acting on DNA"/>
    <property type="evidence" value="ECO:0007669"/>
    <property type="project" value="TreeGrafter"/>
</dbReference>
<sequence length="1239" mass="139075">MASSSEPGGSSPLQDVDHAPEITVKVPSEDATPQPPSDDADEEARLQYLTVGTRDQDDLERDIGRQADQLLTEQADARDQKRMQKTEAEIKKCQLSISKLQARLAMTVGEAPRRKIREDIEGYRLKIEGYDKELDGIQLRINERHKATAEEEDAGKKTGQLPNETRKEFLIRTGKITPFEAAKMNIENQSELGQVMMDAEVEDLVEEAAQGPKSHQNLMKPGFQDVVSAGEELESPRPRKKRRITLASEGFSSRETSSAPETPKSDDEAYVPDINDRELATLGESEGEEDDFVVEDDDDDFGGRRRKAAKRKRSPRRNERESVSAEEDLAGVDDGNEKVYKSRLRKWEKRRAEARRRARESQGAPVDDAAEDEDEECYLPHPTVPDTELGDGFKIPGDIYPALFDYQKTGVQWLWELYNQHVGGIVGDEMGLGKTIQAISFIAGLHYSKKLTRPVIVICPATVMKQWVNEFHRWWPPLRVSILHTSGSGMLDTRQEDRMERELELRDYGDYDDTLTSSGKAAKKIVEKVKREGGVLVTTYSGLQTYAEFLIPIEWESAILDEGHKIRNPNTSITIHCKQLRTPNRIILSGTPMQNNLTELWSLFDFVFPMRLGTLVDFRNQFEFPIKRGGYANASNLEFETAMQCAETLKDAVSPYLLQRFKVDVAADLPQKKEQVLFCKLTRQQREAYERFLASDDMRSIANGKRQMLYGIDYLRKICNHPDLVDHKTESHKPGYGAANKSGKMQVVKELLSLWTKGGHKTLLFAQHRIMLDILEKFIRNLPGINYRRMDGETAIKNRQDMVDEFNNSPDLHVFLLTTKVGGLGVNLTGADRVIIYDPDWNPSTDIQARERSWRLGQKRDVEIYRLMSAGTIEEKIYHRQIFKQFLTNKVLKDPRQRQTFQMSDLHDLFSLATESASGETETASLFRGSEVNFKEKQKSKARNGNKASEDDATKPEDLAILSGIHHTETFRAPPSAGDANGNEDPSSTTKTADGSTSTNNNKPKSDSRLLSTIFSKSGVHSVVEHDAIINTTLGNRTRKITADPAIIQREAKRTAAAAAAQLRKAEEEARRMPAGVPTWTGTFGEAGRPNDDLPVPGIRRGTPSSSRGGRGGSTLGRGGSHLPSSSSILSNLEARQNRLATPTSTTSRTPSRSSTPSGTSSARGRQMLERIRDFMITHGGVVPTKMLVDQFDRYCRAGEGRSEEFKEMLKAIATLERGSAGRARWVLKEEYRRGRGRA</sequence>
<dbReference type="PANTHER" id="PTHR45629:SF7">
    <property type="entry name" value="DNA EXCISION REPAIR PROTEIN ERCC-6-RELATED"/>
    <property type="match status" value="1"/>
</dbReference>
<evidence type="ECO:0000256" key="5">
    <source>
        <dbReference type="ARBA" id="ARBA00022801"/>
    </source>
</evidence>
<dbReference type="InterPro" id="IPR027417">
    <property type="entry name" value="P-loop_NTPase"/>
</dbReference>
<evidence type="ECO:0000256" key="4">
    <source>
        <dbReference type="ARBA" id="ARBA00022763"/>
    </source>
</evidence>
<dbReference type="PROSITE" id="PS51194">
    <property type="entry name" value="HELICASE_CTER"/>
    <property type="match status" value="1"/>
</dbReference>
<feature type="region of interest" description="Disordered" evidence="11">
    <location>
        <begin position="354"/>
        <end position="378"/>
    </location>
</feature>
<dbReference type="InterPro" id="IPR058951">
    <property type="entry name" value="WHD_Rad26_CSB-like"/>
</dbReference>
<dbReference type="SMART" id="SM00490">
    <property type="entry name" value="HELICc"/>
    <property type="match status" value="1"/>
</dbReference>
<keyword evidence="7" id="KW-0067">ATP-binding</keyword>
<feature type="compositionally biased region" description="Low complexity" evidence="11">
    <location>
        <begin position="1097"/>
        <end position="1108"/>
    </location>
</feature>
<proteinExistence type="inferred from homology"/>
<feature type="region of interest" description="Disordered" evidence="11">
    <location>
        <begin position="205"/>
        <end position="329"/>
    </location>
</feature>
<dbReference type="AlphaFoldDB" id="A0A6A6VDT4"/>
<name>A0A6A6VDT4_9PLEO</name>
<dbReference type="InterPro" id="IPR049730">
    <property type="entry name" value="SNF2/RAD54-like_C"/>
</dbReference>
<keyword evidence="4" id="KW-0227">DNA damage</keyword>
<dbReference type="GO" id="GO:0005524">
    <property type="term" value="F:ATP binding"/>
    <property type="evidence" value="ECO:0007669"/>
    <property type="project" value="InterPro"/>
</dbReference>
<dbReference type="InterPro" id="IPR050496">
    <property type="entry name" value="SNF2_RAD54_helicase_repair"/>
</dbReference>
<feature type="domain" description="Helicase C-terminal" evidence="13">
    <location>
        <begin position="747"/>
        <end position="907"/>
    </location>
</feature>
<keyword evidence="9" id="KW-0234">DNA repair</keyword>
<dbReference type="InterPro" id="IPR014001">
    <property type="entry name" value="Helicase_ATP-bd"/>
</dbReference>
<feature type="region of interest" description="Disordered" evidence="11">
    <location>
        <begin position="935"/>
        <end position="957"/>
    </location>
</feature>
<feature type="region of interest" description="Disordered" evidence="11">
    <location>
        <begin position="146"/>
        <end position="166"/>
    </location>
</feature>
<dbReference type="SMART" id="SM00487">
    <property type="entry name" value="DEXDc"/>
    <property type="match status" value="1"/>
</dbReference>
<feature type="compositionally biased region" description="Low complexity" evidence="11">
    <location>
        <begin position="1141"/>
        <end position="1165"/>
    </location>
</feature>
<comment type="subcellular location">
    <subcellularLocation>
        <location evidence="1">Nucleus</location>
    </subcellularLocation>
</comment>
<evidence type="ECO:0000259" key="13">
    <source>
        <dbReference type="PROSITE" id="PS51194"/>
    </source>
</evidence>
<reference evidence="14" key="1">
    <citation type="journal article" date="2020" name="Stud. Mycol.">
        <title>101 Dothideomycetes genomes: a test case for predicting lifestyles and emergence of pathogens.</title>
        <authorList>
            <person name="Haridas S."/>
            <person name="Albert R."/>
            <person name="Binder M."/>
            <person name="Bloem J."/>
            <person name="Labutti K."/>
            <person name="Salamov A."/>
            <person name="Andreopoulos B."/>
            <person name="Baker S."/>
            <person name="Barry K."/>
            <person name="Bills G."/>
            <person name="Bluhm B."/>
            <person name="Cannon C."/>
            <person name="Castanera R."/>
            <person name="Culley D."/>
            <person name="Daum C."/>
            <person name="Ezra D."/>
            <person name="Gonzalez J."/>
            <person name="Henrissat B."/>
            <person name="Kuo A."/>
            <person name="Liang C."/>
            <person name="Lipzen A."/>
            <person name="Lutzoni F."/>
            <person name="Magnuson J."/>
            <person name="Mondo S."/>
            <person name="Nolan M."/>
            <person name="Ohm R."/>
            <person name="Pangilinan J."/>
            <person name="Park H.-J."/>
            <person name="Ramirez L."/>
            <person name="Alfaro M."/>
            <person name="Sun H."/>
            <person name="Tritt A."/>
            <person name="Yoshinaga Y."/>
            <person name="Zwiers L.-H."/>
            <person name="Turgeon B."/>
            <person name="Goodwin S."/>
            <person name="Spatafora J."/>
            <person name="Crous P."/>
            <person name="Grigoriev I."/>
        </authorList>
    </citation>
    <scope>NUCLEOTIDE SEQUENCE</scope>
    <source>
        <strain evidence="14">CBS 119925</strain>
    </source>
</reference>
<evidence type="ECO:0000256" key="6">
    <source>
        <dbReference type="ARBA" id="ARBA00022806"/>
    </source>
</evidence>
<dbReference type="GO" id="GO:0016787">
    <property type="term" value="F:hydrolase activity"/>
    <property type="evidence" value="ECO:0007669"/>
    <property type="project" value="UniProtKB-KW"/>
</dbReference>
<keyword evidence="6" id="KW-0347">Helicase</keyword>
<evidence type="ECO:0000256" key="1">
    <source>
        <dbReference type="ARBA" id="ARBA00004123"/>
    </source>
</evidence>
<dbReference type="PROSITE" id="PS51192">
    <property type="entry name" value="HELICASE_ATP_BIND_1"/>
    <property type="match status" value="1"/>
</dbReference>
<dbReference type="CDD" id="cd18793">
    <property type="entry name" value="SF2_C_SNF"/>
    <property type="match status" value="1"/>
</dbReference>
<organism evidence="14 15">
    <name type="scientific">Sporormia fimetaria CBS 119925</name>
    <dbReference type="NCBI Taxonomy" id="1340428"/>
    <lineage>
        <taxon>Eukaryota</taxon>
        <taxon>Fungi</taxon>
        <taxon>Dikarya</taxon>
        <taxon>Ascomycota</taxon>
        <taxon>Pezizomycotina</taxon>
        <taxon>Dothideomycetes</taxon>
        <taxon>Pleosporomycetidae</taxon>
        <taxon>Pleosporales</taxon>
        <taxon>Sporormiaceae</taxon>
        <taxon>Sporormia</taxon>
    </lineage>
</organism>
<accession>A0A6A6VDT4</accession>
<feature type="region of interest" description="Disordered" evidence="11">
    <location>
        <begin position="970"/>
        <end position="1009"/>
    </location>
</feature>
<dbReference type="Proteomes" id="UP000799440">
    <property type="component" value="Unassembled WGS sequence"/>
</dbReference>
<feature type="domain" description="Helicase ATP-binding" evidence="12">
    <location>
        <begin position="415"/>
        <end position="610"/>
    </location>
</feature>
<feature type="compositionally biased region" description="Low complexity" evidence="11">
    <location>
        <begin position="1121"/>
        <end position="1133"/>
    </location>
</feature>
<dbReference type="InterPro" id="IPR000330">
    <property type="entry name" value="SNF2_N"/>
</dbReference>
<feature type="compositionally biased region" description="Polar residues" evidence="11">
    <location>
        <begin position="984"/>
        <end position="1009"/>
    </location>
</feature>
<dbReference type="OrthoDB" id="413460at2759"/>